<reference evidence="1" key="1">
    <citation type="submission" date="2023-03" db="UniProtKB">
        <authorList>
            <consortium name="EnsemblPlants"/>
        </authorList>
    </citation>
    <scope>IDENTIFICATION</scope>
</reference>
<proteinExistence type="predicted"/>
<protein>
    <submittedName>
        <fullName evidence="1">Uncharacterized protein</fullName>
    </submittedName>
</protein>
<organism evidence="1">
    <name type="scientific">Cucumis melo</name>
    <name type="common">Muskmelon</name>
    <dbReference type="NCBI Taxonomy" id="3656"/>
    <lineage>
        <taxon>Eukaryota</taxon>
        <taxon>Viridiplantae</taxon>
        <taxon>Streptophyta</taxon>
        <taxon>Embryophyta</taxon>
        <taxon>Tracheophyta</taxon>
        <taxon>Spermatophyta</taxon>
        <taxon>Magnoliopsida</taxon>
        <taxon>eudicotyledons</taxon>
        <taxon>Gunneridae</taxon>
        <taxon>Pentapetalae</taxon>
        <taxon>rosids</taxon>
        <taxon>fabids</taxon>
        <taxon>Cucurbitales</taxon>
        <taxon>Cucurbitaceae</taxon>
        <taxon>Benincaseae</taxon>
        <taxon>Cucumis</taxon>
    </lineage>
</organism>
<name>A0A9I9EKG9_CUCME</name>
<dbReference type="PANTHER" id="PTHR48449:SF1">
    <property type="entry name" value="DUF1985 DOMAIN-CONTAINING PROTEIN"/>
    <property type="match status" value="1"/>
</dbReference>
<dbReference type="PANTHER" id="PTHR48449">
    <property type="entry name" value="DUF1985 DOMAIN-CONTAINING PROTEIN"/>
    <property type="match status" value="1"/>
</dbReference>
<accession>A0A9I9EKG9</accession>
<evidence type="ECO:0000313" key="1">
    <source>
        <dbReference type="EnsemblPlants" id="MELO3C035049.2.1"/>
    </source>
</evidence>
<dbReference type="Gramene" id="MELO3C035049.2.1">
    <property type="protein sequence ID" value="MELO3C035049.2.1"/>
    <property type="gene ID" value="MELO3C035049.2"/>
</dbReference>
<dbReference type="AlphaFoldDB" id="A0A9I9EKG9"/>
<sequence length="148" mass="17297">MVSKNQQASCSKTIRNILIPKQQHNHINLLHLDILDNKEIFKGYLWGRLSYILTYQFLKRTSYCDKDVVYLQGFPLALVYWAFEKIPRLSNLDVGFGKKLETEGPPIVTWECLETSDWRTLKIDIFESENFSMTSLDSSEEESQTILK</sequence>
<dbReference type="EnsemblPlants" id="MELO3C035049.2.1">
    <property type="protein sequence ID" value="MELO3C035049.2.1"/>
    <property type="gene ID" value="MELO3C035049.2"/>
</dbReference>